<sequence>MFQKVKELNQRMAMCEKRMDNVVNNFNELGEQNCKVAKEMKEKSKLTSQHCYTIDERSKILIRDSEKLNVPFTSNEWDRITGRNEGNKISSSKSLSKFRLAALLVEGNFDFKDTPYLVHNVDQLDAFEEHELSLKFSNKIDVDKKDKCDDLVDGENNEGEKMMMEKMHLQPSL</sequence>
<dbReference type="WBParaSite" id="SVE_1125000.1">
    <property type="protein sequence ID" value="SVE_1125000.1"/>
    <property type="gene ID" value="SVE_1125000"/>
</dbReference>
<proteinExistence type="predicted"/>
<keyword evidence="1" id="KW-1185">Reference proteome</keyword>
<dbReference type="AlphaFoldDB" id="A0A0K0FPV4"/>
<reference evidence="2" key="2">
    <citation type="submission" date="2015-08" db="UniProtKB">
        <authorList>
            <consortium name="WormBaseParasite"/>
        </authorList>
    </citation>
    <scope>IDENTIFICATION</scope>
</reference>
<reference evidence="1" key="1">
    <citation type="submission" date="2014-07" db="EMBL/GenBank/DDBJ databases">
        <authorList>
            <person name="Martin A.A"/>
            <person name="De Silva N."/>
        </authorList>
    </citation>
    <scope>NUCLEOTIDE SEQUENCE</scope>
</reference>
<dbReference type="Proteomes" id="UP000035680">
    <property type="component" value="Unassembled WGS sequence"/>
</dbReference>
<accession>A0A0K0FPV4</accession>
<name>A0A0K0FPV4_STRVS</name>
<protein>
    <submittedName>
        <fullName evidence="2">Uncharacterized protein</fullName>
    </submittedName>
</protein>
<organism evidence="1 2">
    <name type="scientific">Strongyloides venezuelensis</name>
    <name type="common">Threadworm</name>
    <dbReference type="NCBI Taxonomy" id="75913"/>
    <lineage>
        <taxon>Eukaryota</taxon>
        <taxon>Metazoa</taxon>
        <taxon>Ecdysozoa</taxon>
        <taxon>Nematoda</taxon>
        <taxon>Chromadorea</taxon>
        <taxon>Rhabditida</taxon>
        <taxon>Tylenchina</taxon>
        <taxon>Panagrolaimomorpha</taxon>
        <taxon>Strongyloidoidea</taxon>
        <taxon>Strongyloididae</taxon>
        <taxon>Strongyloides</taxon>
    </lineage>
</organism>
<evidence type="ECO:0000313" key="1">
    <source>
        <dbReference type="Proteomes" id="UP000035680"/>
    </source>
</evidence>
<evidence type="ECO:0000313" key="2">
    <source>
        <dbReference type="WBParaSite" id="SVE_1125000.1"/>
    </source>
</evidence>